<keyword evidence="2" id="KW-1185">Reference proteome</keyword>
<feature type="non-terminal residue" evidence="1">
    <location>
        <position position="1"/>
    </location>
</feature>
<reference evidence="1" key="1">
    <citation type="submission" date="2022-07" db="EMBL/GenBank/DDBJ databases">
        <title>Phylogenomic reconstructions and comparative analyses of Kickxellomycotina fungi.</title>
        <authorList>
            <person name="Reynolds N.K."/>
            <person name="Stajich J.E."/>
            <person name="Barry K."/>
            <person name="Grigoriev I.V."/>
            <person name="Crous P."/>
            <person name="Smith M.E."/>
        </authorList>
    </citation>
    <scope>NUCLEOTIDE SEQUENCE</scope>
    <source>
        <strain evidence="1">CBS 190363</strain>
    </source>
</reference>
<accession>A0ACC1M147</accession>
<protein>
    <submittedName>
        <fullName evidence="1">1-phosphatidylinositol 4,5-bisphosphate phosphodiesterase delta-1</fullName>
        <ecNumber evidence="1">3.1.4.11</ecNumber>
    </submittedName>
</protein>
<proteinExistence type="predicted"/>
<keyword evidence="1" id="KW-0378">Hydrolase</keyword>
<organism evidence="1 2">
    <name type="scientific">Coemansia aciculifera</name>
    <dbReference type="NCBI Taxonomy" id="417176"/>
    <lineage>
        <taxon>Eukaryota</taxon>
        <taxon>Fungi</taxon>
        <taxon>Fungi incertae sedis</taxon>
        <taxon>Zoopagomycota</taxon>
        <taxon>Kickxellomycotina</taxon>
        <taxon>Kickxellomycetes</taxon>
        <taxon>Kickxellales</taxon>
        <taxon>Kickxellaceae</taxon>
        <taxon>Coemansia</taxon>
    </lineage>
</organism>
<comment type="caution">
    <text evidence="1">The sequence shown here is derived from an EMBL/GenBank/DDBJ whole genome shotgun (WGS) entry which is preliminary data.</text>
</comment>
<dbReference type="EC" id="3.1.4.11" evidence="1"/>
<dbReference type="EMBL" id="JANBVB010000875">
    <property type="protein sequence ID" value="KAJ2891858.1"/>
    <property type="molecule type" value="Genomic_DNA"/>
</dbReference>
<evidence type="ECO:0000313" key="2">
    <source>
        <dbReference type="Proteomes" id="UP001139981"/>
    </source>
</evidence>
<dbReference type="Proteomes" id="UP001139981">
    <property type="component" value="Unassembled WGS sequence"/>
</dbReference>
<sequence>DLERIVEVRVGEQALWAVANEDCLPHGAKRLFAIVYYHQMVLKTICVVAHTDELYHEWLDTLTSLLSSRQSIASLAQLRRWRLVCIYRQWWESRQSGESATDSFRYIEGMVYPAGTVAPLPPQLSKSLHIDDSQVQANFVNGIAPRNSIPLKTSARKWLSAGGSAIRPTPSLPVSVTTPPPPMLGRAGEFPQKQHSSMVSLSSSSQQSRCGDEAFMDLVDALCHEHAQQSIDALYHDISLALFNMTSFFADSCAGQGKVRSLGSSDSDHENDADDDESDQLTMAGSSGQRRRHQLLRLEMPRTQIFGMTQPLFARFLRELQKESVSDAEAKRRFAAFTRPGQEIMTAYELEAYLLSEFNSVEFALAGDHDDDESSAVSRQQQDSRGPNMDMPLNQYYVSTSHNTYLVGDQIVGTSKVEGYVRALLRGCRCIEVDCWDGGYGEPVVSHGHTLTTRILFEDVIIAVSHYAFAVSPYPVILSFETHCSLPQQVRMATILKKHLGAMLVVAPVGGEHEYELPSPNDLKYRIIVKNKVLDPGNGSRPSSLAGSMHGSAAVLSNNTLQQQAQVGNKGVSPRASVAQLKRKIAPELSELIVYCKAVHFEG</sequence>
<evidence type="ECO:0000313" key="1">
    <source>
        <dbReference type="EMBL" id="KAJ2891858.1"/>
    </source>
</evidence>
<feature type="non-terminal residue" evidence="1">
    <location>
        <position position="603"/>
    </location>
</feature>
<name>A0ACC1M147_9FUNG</name>
<gene>
    <name evidence="1" type="primary">PLCD1</name>
    <name evidence="1" type="ORF">IWW38_003447</name>
</gene>